<reference evidence="9" key="1">
    <citation type="submission" date="2016-07" db="EMBL/GenBank/DDBJ databases">
        <title>Phaeobacter portensis sp. nov., a tropodithietic acid producing bacterium isolated from a German harbor.</title>
        <authorList>
            <person name="Freese H.M."/>
            <person name="Bunk B."/>
            <person name="Breider S."/>
            <person name="Brinkhoff T."/>
        </authorList>
    </citation>
    <scope>NUCLEOTIDE SEQUENCE [LARGE SCALE GENOMIC DNA]</scope>
    <source>
        <strain evidence="9">P97</strain>
        <plasmid evidence="9">pp97_a</plasmid>
    </source>
</reference>
<accession>A0A1L3IA47</accession>
<keyword evidence="4 7" id="KW-0812">Transmembrane</keyword>
<dbReference type="Proteomes" id="UP000183859">
    <property type="component" value="Plasmid pP97_a"/>
</dbReference>
<dbReference type="RefSeq" id="WP_072506601.1">
    <property type="nucleotide sequence ID" value="NZ_CP016365.1"/>
</dbReference>
<comment type="subcellular location">
    <subcellularLocation>
        <location evidence="1">Cell inner membrane</location>
        <topology evidence="1">Multi-pass membrane protein</topology>
    </subcellularLocation>
</comment>
<dbReference type="GO" id="GO:0005886">
    <property type="term" value="C:plasma membrane"/>
    <property type="evidence" value="ECO:0007669"/>
    <property type="project" value="UniProtKB-SubCell"/>
</dbReference>
<dbReference type="PANTHER" id="PTHR43549">
    <property type="entry name" value="MULTIDRUG RESISTANCE PROTEIN YPNP-RELATED"/>
    <property type="match status" value="1"/>
</dbReference>
<keyword evidence="2" id="KW-0813">Transport</keyword>
<evidence type="ECO:0000256" key="3">
    <source>
        <dbReference type="ARBA" id="ARBA00022475"/>
    </source>
</evidence>
<evidence type="ECO:0000256" key="7">
    <source>
        <dbReference type="SAM" id="Phobius"/>
    </source>
</evidence>
<gene>
    <name evidence="8" type="ORF">PhaeoP97_03606</name>
</gene>
<dbReference type="NCBIfam" id="TIGR00797">
    <property type="entry name" value="matE"/>
    <property type="match status" value="1"/>
</dbReference>
<protein>
    <submittedName>
        <fullName evidence="8">Putative multi antimicrobial extrusion protein</fullName>
    </submittedName>
</protein>
<feature type="transmembrane region" description="Helical" evidence="7">
    <location>
        <begin position="412"/>
        <end position="435"/>
    </location>
</feature>
<evidence type="ECO:0000256" key="2">
    <source>
        <dbReference type="ARBA" id="ARBA00022448"/>
    </source>
</evidence>
<dbReference type="KEGG" id="php:PhaeoP97_03606"/>
<keyword evidence="5 7" id="KW-1133">Transmembrane helix</keyword>
<feature type="transmembrane region" description="Helical" evidence="7">
    <location>
        <begin position="196"/>
        <end position="218"/>
    </location>
</feature>
<evidence type="ECO:0000256" key="6">
    <source>
        <dbReference type="ARBA" id="ARBA00023136"/>
    </source>
</evidence>
<feature type="transmembrane region" description="Helical" evidence="7">
    <location>
        <begin position="163"/>
        <end position="184"/>
    </location>
</feature>
<name>A0A1L3IA47_9RHOB</name>
<feature type="transmembrane region" description="Helical" evidence="7">
    <location>
        <begin position="386"/>
        <end position="406"/>
    </location>
</feature>
<dbReference type="InterPro" id="IPR048279">
    <property type="entry name" value="MdtK-like"/>
</dbReference>
<dbReference type="InterPro" id="IPR002528">
    <property type="entry name" value="MATE_fam"/>
</dbReference>
<feature type="transmembrane region" description="Helical" evidence="7">
    <location>
        <begin position="359"/>
        <end position="379"/>
    </location>
</feature>
<sequence length="444" mass="45415">MARIDLTQGPVWRALATVSAPMSLGILGVLSVGLADAYFLGQLGEAPLAAVGFIYPVTTAVTSLSIGLSAGANAAISQSVGRGDSEAETNRLAVHAILLGVVIALLVALMFHLGAGALFSLMGAKDDVLKEAQSYAPFWALSFPFLVGMALLNAVFRAHGDGATAAVIMLIAALLNIALDPILIYGLGPIPEMSTAGAALATALARIFTLVVAFIYALRVGAISRPKILLDGIGSSVCEVIRVGLPAAFSNAINPAGMAMVTAAAATLGDTVVAGLGAAQRVQSVALVPLLALSAGIGPVVGQNWGADQNGRARIAVLRSWQFCLCYGLAAAVVLTIFAPQISGFIASDVAAADRAAQYLRIVSWSFLGYGVLVTANAAMNARSKAVWSMGLSLARIFVVYVPLAWLGVWMFGYPGILGAAIAANFAALPGAYFAGRKTGLVGE</sequence>
<organism evidence="8 9">
    <name type="scientific">Phaeobacter porticola</name>
    <dbReference type="NCBI Taxonomy" id="1844006"/>
    <lineage>
        <taxon>Bacteria</taxon>
        <taxon>Pseudomonadati</taxon>
        <taxon>Pseudomonadota</taxon>
        <taxon>Alphaproteobacteria</taxon>
        <taxon>Rhodobacterales</taxon>
        <taxon>Roseobacteraceae</taxon>
        <taxon>Phaeobacter</taxon>
    </lineage>
</organism>
<dbReference type="InterPro" id="IPR052031">
    <property type="entry name" value="Membrane_Transporter-Flippase"/>
</dbReference>
<keyword evidence="9" id="KW-1185">Reference proteome</keyword>
<dbReference type="OrthoDB" id="9806302at2"/>
<dbReference type="PANTHER" id="PTHR43549:SF3">
    <property type="entry name" value="MULTIDRUG RESISTANCE PROTEIN YPNP-RELATED"/>
    <property type="match status" value="1"/>
</dbReference>
<proteinExistence type="predicted"/>
<evidence type="ECO:0000256" key="4">
    <source>
        <dbReference type="ARBA" id="ARBA00022692"/>
    </source>
</evidence>
<feature type="transmembrane region" description="Helical" evidence="7">
    <location>
        <begin position="324"/>
        <end position="347"/>
    </location>
</feature>
<dbReference type="GO" id="GO:0042910">
    <property type="term" value="F:xenobiotic transmembrane transporter activity"/>
    <property type="evidence" value="ECO:0007669"/>
    <property type="project" value="InterPro"/>
</dbReference>
<dbReference type="GO" id="GO:0015297">
    <property type="term" value="F:antiporter activity"/>
    <property type="evidence" value="ECO:0007669"/>
    <property type="project" value="InterPro"/>
</dbReference>
<evidence type="ECO:0000313" key="8">
    <source>
        <dbReference type="EMBL" id="APG48958.1"/>
    </source>
</evidence>
<geneLocation type="plasmid" evidence="9">
    <name>pp97_a</name>
</geneLocation>
<evidence type="ECO:0000256" key="1">
    <source>
        <dbReference type="ARBA" id="ARBA00004429"/>
    </source>
</evidence>
<dbReference type="AlphaFoldDB" id="A0A1L3IA47"/>
<evidence type="ECO:0000313" key="9">
    <source>
        <dbReference type="Proteomes" id="UP000183859"/>
    </source>
</evidence>
<dbReference type="EMBL" id="CP016365">
    <property type="protein sequence ID" value="APG48958.1"/>
    <property type="molecule type" value="Genomic_DNA"/>
</dbReference>
<dbReference type="PIRSF" id="PIRSF006603">
    <property type="entry name" value="DinF"/>
    <property type="match status" value="1"/>
</dbReference>
<keyword evidence="6 7" id="KW-0472">Membrane</keyword>
<feature type="transmembrane region" description="Helical" evidence="7">
    <location>
        <begin position="53"/>
        <end position="76"/>
    </location>
</feature>
<feature type="transmembrane region" description="Helical" evidence="7">
    <location>
        <begin position="12"/>
        <end position="33"/>
    </location>
</feature>
<feature type="transmembrane region" description="Helical" evidence="7">
    <location>
        <begin position="97"/>
        <end position="124"/>
    </location>
</feature>
<feature type="transmembrane region" description="Helical" evidence="7">
    <location>
        <begin position="136"/>
        <end position="156"/>
    </location>
</feature>
<keyword evidence="3" id="KW-1003">Cell membrane</keyword>
<keyword evidence="8" id="KW-0614">Plasmid</keyword>
<dbReference type="Pfam" id="PF01554">
    <property type="entry name" value="MatE"/>
    <property type="match status" value="2"/>
</dbReference>
<evidence type="ECO:0000256" key="5">
    <source>
        <dbReference type="ARBA" id="ARBA00022989"/>
    </source>
</evidence>